<accession>A0A2P9HB41</accession>
<keyword evidence="7" id="KW-0813">Transport</keyword>
<keyword evidence="10" id="KW-1185">Reference proteome</keyword>
<keyword evidence="4 7" id="KW-0812">Transmembrane</keyword>
<comment type="similarity">
    <text evidence="2 7">Belongs to the ABC-3 integral membrane protein family.</text>
</comment>
<evidence type="ECO:0000256" key="4">
    <source>
        <dbReference type="ARBA" id="ARBA00022692"/>
    </source>
</evidence>
<evidence type="ECO:0000256" key="6">
    <source>
        <dbReference type="ARBA" id="ARBA00023136"/>
    </source>
</evidence>
<dbReference type="Pfam" id="PF00950">
    <property type="entry name" value="ABC-3"/>
    <property type="match status" value="1"/>
</dbReference>
<dbReference type="PANTHER" id="PTHR30477:SF18">
    <property type="entry name" value="METAL TRANSPORT SYSTEM MEMBRANE PROTEIN CT_417-RELATED"/>
    <property type="match status" value="1"/>
</dbReference>
<dbReference type="STRING" id="264201.pc1807"/>
<sequence length="339" mass="37827">MFFLYNPKRFANISQWDFIILLLSQPNKHLLFSDFQIKVTMPTFFEAIMTHSLLFSALLAGFAASIVSGIIGSYVIVKRIVFIAGSISHSVLSGIGLCIWLERTQGIHWASPLLGALTAAILSALILGWIHLYYRQREDSVIAAIWSIGMAIGILFISQTPGFNVELTNFLIGNILWVSQTDLYILWGLDICTILLVLCLHKRFLAICFDEEQARLQGLPVNGLYLLLLILIAISIVLLIQVVGIVLVMTMLTIPATIANLLTSSLSKMMLLAIFFSSLFCLTGNSVAYYFDWPTGATIALIAGIAYIFSLTFFQLRKHLHLPLLRAKKKDFEHKVQSP</sequence>
<evidence type="ECO:0000256" key="7">
    <source>
        <dbReference type="RuleBase" id="RU003943"/>
    </source>
</evidence>
<keyword evidence="6 8" id="KW-0472">Membrane</keyword>
<evidence type="ECO:0000313" key="9">
    <source>
        <dbReference type="EMBL" id="SPJ31947.1"/>
    </source>
</evidence>
<feature type="transmembrane region" description="Helical" evidence="8">
    <location>
        <begin position="297"/>
        <end position="316"/>
    </location>
</feature>
<dbReference type="CDD" id="cd06550">
    <property type="entry name" value="TM_ABC_iron-siderophores_like"/>
    <property type="match status" value="1"/>
</dbReference>
<comment type="subcellular location">
    <subcellularLocation>
        <location evidence="1">Cell inner membrane</location>
        <topology evidence="1">Multi-pass membrane protein</topology>
    </subcellularLocation>
    <subcellularLocation>
        <location evidence="7">Cell membrane</location>
        <topology evidence="7">Multi-pass membrane protein</topology>
    </subcellularLocation>
</comment>
<evidence type="ECO:0000256" key="1">
    <source>
        <dbReference type="ARBA" id="ARBA00004429"/>
    </source>
</evidence>
<protein>
    <submittedName>
        <fullName evidence="9">Uncharacterized protein</fullName>
    </submittedName>
</protein>
<keyword evidence="3" id="KW-1003">Cell membrane</keyword>
<dbReference type="InterPro" id="IPR001626">
    <property type="entry name" value="ABC_TroCD"/>
</dbReference>
<feature type="transmembrane region" description="Helical" evidence="8">
    <location>
        <begin position="80"/>
        <end position="101"/>
    </location>
</feature>
<dbReference type="PANTHER" id="PTHR30477">
    <property type="entry name" value="ABC-TRANSPORTER METAL-BINDING PROTEIN"/>
    <property type="match status" value="1"/>
</dbReference>
<proteinExistence type="inferred from homology"/>
<feature type="transmembrane region" description="Helical" evidence="8">
    <location>
        <begin position="269"/>
        <end position="291"/>
    </location>
</feature>
<feature type="transmembrane region" description="Helical" evidence="8">
    <location>
        <begin position="113"/>
        <end position="134"/>
    </location>
</feature>
<dbReference type="InterPro" id="IPR037294">
    <property type="entry name" value="ABC_BtuC-like"/>
</dbReference>
<evidence type="ECO:0000256" key="3">
    <source>
        <dbReference type="ARBA" id="ARBA00022475"/>
    </source>
</evidence>
<dbReference type="OrthoDB" id="9798540at2"/>
<dbReference type="GO" id="GO:0043190">
    <property type="term" value="C:ATP-binding cassette (ABC) transporter complex"/>
    <property type="evidence" value="ECO:0007669"/>
    <property type="project" value="InterPro"/>
</dbReference>
<gene>
    <name evidence="9" type="ORF">PC_RS08660</name>
</gene>
<feature type="transmembrane region" description="Helical" evidence="8">
    <location>
        <begin position="53"/>
        <end position="74"/>
    </location>
</feature>
<feature type="transmembrane region" description="Helical" evidence="8">
    <location>
        <begin position="140"/>
        <end position="163"/>
    </location>
</feature>
<dbReference type="Proteomes" id="UP000000529">
    <property type="component" value="Chromosome"/>
</dbReference>
<dbReference type="EMBL" id="BX908798">
    <property type="protein sequence ID" value="SPJ31947.1"/>
    <property type="molecule type" value="Genomic_DNA"/>
</dbReference>
<evidence type="ECO:0000313" key="10">
    <source>
        <dbReference type="Proteomes" id="UP000000529"/>
    </source>
</evidence>
<dbReference type="Gene3D" id="1.10.3470.10">
    <property type="entry name" value="ABC transporter involved in vitamin B12 uptake, BtuC"/>
    <property type="match status" value="1"/>
</dbReference>
<dbReference type="GO" id="GO:0055085">
    <property type="term" value="P:transmembrane transport"/>
    <property type="evidence" value="ECO:0007669"/>
    <property type="project" value="InterPro"/>
</dbReference>
<name>A0A2P9HB41_PARUW</name>
<dbReference type="KEGG" id="pcu:PC_RS08660"/>
<evidence type="ECO:0000256" key="8">
    <source>
        <dbReference type="SAM" id="Phobius"/>
    </source>
</evidence>
<keyword evidence="5 8" id="KW-1133">Transmembrane helix</keyword>
<reference evidence="9 10" key="1">
    <citation type="journal article" date="2004" name="Science">
        <title>Illuminating the evolutionary history of chlamydiae.</title>
        <authorList>
            <person name="Horn M."/>
            <person name="Collingro A."/>
            <person name="Schmitz-Esser S."/>
            <person name="Beier C.L."/>
            <person name="Purkhold U."/>
            <person name="Fartmann B."/>
            <person name="Brandt P."/>
            <person name="Nyakatura G.J."/>
            <person name="Droege M."/>
            <person name="Frishman D."/>
            <person name="Rattei T."/>
            <person name="Mewes H."/>
            <person name="Wagner M."/>
        </authorList>
    </citation>
    <scope>NUCLEOTIDE SEQUENCE [LARGE SCALE GENOMIC DNA]</scope>
    <source>
        <strain evidence="9 10">UWE25</strain>
    </source>
</reference>
<feature type="transmembrane region" description="Helical" evidence="8">
    <location>
        <begin position="224"/>
        <end position="248"/>
    </location>
</feature>
<dbReference type="GO" id="GO:0010043">
    <property type="term" value="P:response to zinc ion"/>
    <property type="evidence" value="ECO:0007669"/>
    <property type="project" value="TreeGrafter"/>
</dbReference>
<evidence type="ECO:0000256" key="5">
    <source>
        <dbReference type="ARBA" id="ARBA00022989"/>
    </source>
</evidence>
<organism evidence="9 10">
    <name type="scientific">Protochlamydia amoebophila (strain UWE25)</name>
    <dbReference type="NCBI Taxonomy" id="264201"/>
    <lineage>
        <taxon>Bacteria</taxon>
        <taxon>Pseudomonadati</taxon>
        <taxon>Chlamydiota</taxon>
        <taxon>Chlamydiia</taxon>
        <taxon>Parachlamydiales</taxon>
        <taxon>Parachlamydiaceae</taxon>
        <taxon>Candidatus Protochlamydia</taxon>
    </lineage>
</organism>
<evidence type="ECO:0000256" key="2">
    <source>
        <dbReference type="ARBA" id="ARBA00008034"/>
    </source>
</evidence>
<dbReference type="SUPFAM" id="SSF81345">
    <property type="entry name" value="ABC transporter involved in vitamin B12 uptake, BtuC"/>
    <property type="match status" value="1"/>
</dbReference>
<dbReference type="AlphaFoldDB" id="A0A2P9HB41"/>
<feature type="transmembrane region" description="Helical" evidence="8">
    <location>
        <begin position="184"/>
        <end position="204"/>
    </location>
</feature>